<dbReference type="InterPro" id="IPR029063">
    <property type="entry name" value="SAM-dependent_MTases_sf"/>
</dbReference>
<evidence type="ECO:0000259" key="1">
    <source>
        <dbReference type="Pfam" id="PF08241"/>
    </source>
</evidence>
<reference evidence="2" key="1">
    <citation type="submission" date="2019-12" db="EMBL/GenBank/DDBJ databases">
        <title>The whole-genome sequencing of Haloarcula japonica strain pws8.</title>
        <authorList>
            <person name="Verma D.K."/>
            <person name="Gopal K."/>
            <person name="Prasad E.S."/>
        </authorList>
    </citation>
    <scope>NUCLEOTIDE SEQUENCE</scope>
    <source>
        <strain evidence="2">Pws8</strain>
    </source>
</reference>
<dbReference type="InterPro" id="IPR013216">
    <property type="entry name" value="Methyltransf_11"/>
</dbReference>
<accession>A0A847U9T6</accession>
<dbReference type="SUPFAM" id="SSF53335">
    <property type="entry name" value="S-adenosyl-L-methionine-dependent methyltransferases"/>
    <property type="match status" value="1"/>
</dbReference>
<comment type="caution">
    <text evidence="2">The sequence shown here is derived from an EMBL/GenBank/DDBJ whole genome shotgun (WGS) entry which is preliminary data.</text>
</comment>
<dbReference type="Gene3D" id="3.40.50.150">
    <property type="entry name" value="Vaccinia Virus protein VP39"/>
    <property type="match status" value="1"/>
</dbReference>
<dbReference type="Pfam" id="PF08241">
    <property type="entry name" value="Methyltransf_11"/>
    <property type="match status" value="1"/>
</dbReference>
<feature type="domain" description="Methyltransferase type 11" evidence="1">
    <location>
        <begin position="11"/>
        <end position="54"/>
    </location>
</feature>
<dbReference type="EMBL" id="WOWB01000003">
    <property type="protein sequence ID" value="NLV07964.1"/>
    <property type="molecule type" value="Genomic_DNA"/>
</dbReference>
<dbReference type="GO" id="GO:0032259">
    <property type="term" value="P:methylation"/>
    <property type="evidence" value="ECO:0007669"/>
    <property type="project" value="UniProtKB-KW"/>
</dbReference>
<organism evidence="2 3">
    <name type="scientific">Haloarcula rubripromontorii</name>
    <dbReference type="NCBI Taxonomy" id="1705562"/>
    <lineage>
        <taxon>Archaea</taxon>
        <taxon>Methanobacteriati</taxon>
        <taxon>Methanobacteriota</taxon>
        <taxon>Stenosarchaea group</taxon>
        <taxon>Halobacteria</taxon>
        <taxon>Halobacteriales</taxon>
        <taxon>Haloarculaceae</taxon>
        <taxon>Haloarcula</taxon>
    </lineage>
</organism>
<proteinExistence type="predicted"/>
<keyword evidence="2" id="KW-0808">Transferase</keyword>
<sequence length="55" mass="5691">MIPSLPVAAPRTLRGDATALPVTTESVDVLLAECVLCLTDLDIALAEATRVLVDG</sequence>
<keyword evidence="2" id="KW-0489">Methyltransferase</keyword>
<dbReference type="Proteomes" id="UP000610611">
    <property type="component" value="Unassembled WGS sequence"/>
</dbReference>
<gene>
    <name evidence="2" type="ORF">GOC83_17685</name>
</gene>
<evidence type="ECO:0000313" key="3">
    <source>
        <dbReference type="Proteomes" id="UP000610611"/>
    </source>
</evidence>
<dbReference type="RefSeq" id="WP_170084284.1">
    <property type="nucleotide sequence ID" value="NZ_WOWB01000003.1"/>
</dbReference>
<dbReference type="GO" id="GO:0008757">
    <property type="term" value="F:S-adenosylmethionine-dependent methyltransferase activity"/>
    <property type="evidence" value="ECO:0007669"/>
    <property type="project" value="InterPro"/>
</dbReference>
<dbReference type="AlphaFoldDB" id="A0A847U9T6"/>
<name>A0A847U9T6_9EURY</name>
<protein>
    <submittedName>
        <fullName evidence="2">Methyltransferase domain-containing protein</fullName>
    </submittedName>
</protein>
<evidence type="ECO:0000313" key="2">
    <source>
        <dbReference type="EMBL" id="NLV07964.1"/>
    </source>
</evidence>